<protein>
    <submittedName>
        <fullName evidence="1">Uncharacterized protein</fullName>
    </submittedName>
</protein>
<comment type="caution">
    <text evidence="1">The sequence shown here is derived from an EMBL/GenBank/DDBJ whole genome shotgun (WGS) entry which is preliminary data.</text>
</comment>
<feature type="non-terminal residue" evidence="1">
    <location>
        <position position="1"/>
    </location>
</feature>
<accession>A0A8J2L2J2</accession>
<sequence>NAACRTAIAMETQIISGQTKIDFVPACEF</sequence>
<dbReference type="EMBL" id="CAJVCH010539657">
    <property type="protein sequence ID" value="CAG7826411.1"/>
    <property type="molecule type" value="Genomic_DNA"/>
</dbReference>
<keyword evidence="2" id="KW-1185">Reference proteome</keyword>
<proteinExistence type="predicted"/>
<organism evidence="1 2">
    <name type="scientific">Allacma fusca</name>
    <dbReference type="NCBI Taxonomy" id="39272"/>
    <lineage>
        <taxon>Eukaryota</taxon>
        <taxon>Metazoa</taxon>
        <taxon>Ecdysozoa</taxon>
        <taxon>Arthropoda</taxon>
        <taxon>Hexapoda</taxon>
        <taxon>Collembola</taxon>
        <taxon>Symphypleona</taxon>
        <taxon>Sminthuridae</taxon>
        <taxon>Allacma</taxon>
    </lineage>
</organism>
<gene>
    <name evidence="1" type="ORF">AFUS01_LOCUS36464</name>
</gene>
<name>A0A8J2L2J2_9HEXA</name>
<reference evidence="1" key="1">
    <citation type="submission" date="2021-06" db="EMBL/GenBank/DDBJ databases">
        <authorList>
            <person name="Hodson N. C."/>
            <person name="Mongue J. A."/>
            <person name="Jaron S. K."/>
        </authorList>
    </citation>
    <scope>NUCLEOTIDE SEQUENCE</scope>
</reference>
<evidence type="ECO:0000313" key="1">
    <source>
        <dbReference type="EMBL" id="CAG7826411.1"/>
    </source>
</evidence>
<dbReference type="Proteomes" id="UP000708208">
    <property type="component" value="Unassembled WGS sequence"/>
</dbReference>
<dbReference type="AlphaFoldDB" id="A0A8J2L2J2"/>
<evidence type="ECO:0000313" key="2">
    <source>
        <dbReference type="Proteomes" id="UP000708208"/>
    </source>
</evidence>